<protein>
    <recommendedName>
        <fullName evidence="3">BPL/LPL catalytic domain-containing protein</fullName>
    </recommendedName>
</protein>
<dbReference type="InterPro" id="IPR004143">
    <property type="entry name" value="BPL_LPL_catalytic"/>
</dbReference>
<accession>A0ABD3Y2Q6</accession>
<keyword evidence="5" id="KW-1185">Reference proteome</keyword>
<comment type="caution">
    <text evidence="4">The sequence shown here is derived from an EMBL/GenBank/DDBJ whole genome shotgun (WGS) entry which is preliminary data.</text>
</comment>
<feature type="domain" description="BPL/LPL catalytic" evidence="3">
    <location>
        <begin position="67"/>
        <end position="252"/>
    </location>
</feature>
<dbReference type="CDD" id="cd16443">
    <property type="entry name" value="LplA"/>
    <property type="match status" value="1"/>
</dbReference>
<evidence type="ECO:0000313" key="5">
    <source>
        <dbReference type="Proteomes" id="UP001634394"/>
    </source>
</evidence>
<sequence length="388" mass="44649">MVALISGRIMKRLNWNRPRAWMIFKTFVRNISNDQKLNTNHVVLVSKSTDIFENLALEDWLYEKADLEKVSILLMWRNTPAIVVGLHQNPWIECNVQEAEKQMVPVVRRKSGGGTVYHDEGNLNVSFLKHRNLYNRIKNLELVVEAISSRWNVDLSINQRDDIILDGLYKISGTASKLGGKRTYHHFTLLSEVDTSALHQLLHSQVIGTESQATNSTRAQVANLQDIIPDLNIGALMEEIAQQFLRGKGDLVTGPEYVNPIDEMKYPGVTKKMEELRSWEWIYGRTPDFSLQRMYTATINDKPLSFSLKIKFKKGRIAELNVSDICSWYGNWRETLEKGFQDCRYCRADVYARASSVKMDWILADVYNVTSSTFLDWTLHCLHTSLCI</sequence>
<dbReference type="Gene3D" id="3.30.930.10">
    <property type="entry name" value="Bira Bifunctional Protein, Domain 2"/>
    <property type="match status" value="1"/>
</dbReference>
<gene>
    <name evidence="4" type="ORF">ACJMK2_004551</name>
</gene>
<organism evidence="4 5">
    <name type="scientific">Sinanodonta woodiana</name>
    <name type="common">Chinese pond mussel</name>
    <name type="synonym">Anodonta woodiana</name>
    <dbReference type="NCBI Taxonomy" id="1069815"/>
    <lineage>
        <taxon>Eukaryota</taxon>
        <taxon>Metazoa</taxon>
        <taxon>Spiralia</taxon>
        <taxon>Lophotrochozoa</taxon>
        <taxon>Mollusca</taxon>
        <taxon>Bivalvia</taxon>
        <taxon>Autobranchia</taxon>
        <taxon>Heteroconchia</taxon>
        <taxon>Palaeoheterodonta</taxon>
        <taxon>Unionida</taxon>
        <taxon>Unionoidea</taxon>
        <taxon>Unionidae</taxon>
        <taxon>Unioninae</taxon>
        <taxon>Sinanodonta</taxon>
    </lineage>
</organism>
<dbReference type="SUPFAM" id="SSF55681">
    <property type="entry name" value="Class II aaRS and biotin synthetases"/>
    <property type="match status" value="1"/>
</dbReference>
<name>A0ABD3Y2Q6_SINWO</name>
<comment type="similarity">
    <text evidence="2">Belongs to the LplA family.</text>
</comment>
<dbReference type="Proteomes" id="UP001634394">
    <property type="component" value="Unassembled WGS sequence"/>
</dbReference>
<dbReference type="InterPro" id="IPR004562">
    <property type="entry name" value="LipoylTrfase_LipoateP_Ligase"/>
</dbReference>
<comment type="pathway">
    <text evidence="1">Protein modification; protein lipoylation via exogenous pathway; protein N(6)-(lipoyl)lysine from lipoate: step 2/2.</text>
</comment>
<dbReference type="EMBL" id="JBJQND010000001">
    <property type="protein sequence ID" value="KAL3892337.1"/>
    <property type="molecule type" value="Genomic_DNA"/>
</dbReference>
<dbReference type="AlphaFoldDB" id="A0ABD3Y2Q6"/>
<evidence type="ECO:0000259" key="3">
    <source>
        <dbReference type="PROSITE" id="PS51733"/>
    </source>
</evidence>
<proteinExistence type="inferred from homology"/>
<evidence type="ECO:0000256" key="1">
    <source>
        <dbReference type="ARBA" id="ARBA00005085"/>
    </source>
</evidence>
<dbReference type="FunFam" id="3.30.930.10:FF:000045">
    <property type="entry name" value="lipoyltransferase 1, mitochondrial"/>
    <property type="match status" value="1"/>
</dbReference>
<dbReference type="Gene3D" id="3.30.390.50">
    <property type="entry name" value="CO dehydrogenase flavoprotein, C-terminal domain"/>
    <property type="match status" value="1"/>
</dbReference>
<evidence type="ECO:0000313" key="4">
    <source>
        <dbReference type="EMBL" id="KAL3892336.1"/>
    </source>
</evidence>
<dbReference type="EMBL" id="JBJQND010000001">
    <property type="protein sequence ID" value="KAL3892336.1"/>
    <property type="molecule type" value="Genomic_DNA"/>
</dbReference>
<dbReference type="InterPro" id="IPR045864">
    <property type="entry name" value="aa-tRNA-synth_II/BPL/LPL"/>
</dbReference>
<evidence type="ECO:0000256" key="2">
    <source>
        <dbReference type="ARBA" id="ARBA00008242"/>
    </source>
</evidence>
<reference evidence="4 5" key="1">
    <citation type="submission" date="2024-11" db="EMBL/GenBank/DDBJ databases">
        <title>Chromosome-level genome assembly of the freshwater bivalve Anodonta woodiana.</title>
        <authorList>
            <person name="Chen X."/>
        </authorList>
    </citation>
    <scope>NUCLEOTIDE SEQUENCE [LARGE SCALE GENOMIC DNA]</scope>
    <source>
        <strain evidence="4">MN2024</strain>
        <tissue evidence="4">Gills</tissue>
    </source>
</reference>
<dbReference type="EMBL" id="JBJQND010000001">
    <property type="protein sequence ID" value="KAL3892335.1"/>
    <property type="molecule type" value="Genomic_DNA"/>
</dbReference>
<dbReference type="PANTHER" id="PTHR12561:SF3">
    <property type="entry name" value="LIPOYLTRANSFERASE 1, MITOCHONDRIAL"/>
    <property type="match status" value="1"/>
</dbReference>
<dbReference type="PROSITE" id="PS51733">
    <property type="entry name" value="BPL_LPL_CATALYTIC"/>
    <property type="match status" value="1"/>
</dbReference>
<dbReference type="Pfam" id="PF21948">
    <property type="entry name" value="LplA-B_cat"/>
    <property type="match status" value="1"/>
</dbReference>
<dbReference type="PANTHER" id="PTHR12561">
    <property type="entry name" value="LIPOATE-PROTEIN LIGASE"/>
    <property type="match status" value="1"/>
</dbReference>